<dbReference type="InterPro" id="IPR041519">
    <property type="entry name" value="HEPN_RiboL-PSP"/>
</dbReference>
<gene>
    <name evidence="2" type="ORF">DesfrDRAFT_4035</name>
</gene>
<organism evidence="2 3">
    <name type="scientific">Solidesulfovibrio fructosivorans JJ]</name>
    <dbReference type="NCBI Taxonomy" id="596151"/>
    <lineage>
        <taxon>Bacteria</taxon>
        <taxon>Pseudomonadati</taxon>
        <taxon>Thermodesulfobacteriota</taxon>
        <taxon>Desulfovibrionia</taxon>
        <taxon>Desulfovibrionales</taxon>
        <taxon>Desulfovibrionaceae</taxon>
        <taxon>Solidesulfovibrio</taxon>
    </lineage>
</organism>
<sequence>MKDELKTEVDGFIEMLESIERILGGTTPRVESAGPSSHIVLTNCGVFLILSAIYEEYIKSVLRQACKIIIKDRGSISMMPIDIVKSHIEVSSNKLKQAKAPNGVNLAELRAIAENLYNFTQEKEEFDLYIDDICTNDRNITAPQIKELCKKIGIKEILEKVSQREKIKKYFGIDNVSTIKNEVSAKLMTFINKRNEIVHGFQLNKGVSANDIVQFVEFFKVFSIAFAEAVNAEILTILPVAIK</sequence>
<comment type="caution">
    <text evidence="2">The sequence shown here is derived from an EMBL/GenBank/DDBJ whole genome shotgun (WGS) entry which is preliminary data.</text>
</comment>
<evidence type="ECO:0000313" key="2">
    <source>
        <dbReference type="EMBL" id="EFL49221.1"/>
    </source>
</evidence>
<protein>
    <recommendedName>
        <fullName evidence="1">RiboL-PSP-HEPN domain-containing protein</fullName>
    </recommendedName>
</protein>
<proteinExistence type="predicted"/>
<dbReference type="EMBL" id="AECZ01000055">
    <property type="protein sequence ID" value="EFL49221.1"/>
    <property type="molecule type" value="Genomic_DNA"/>
</dbReference>
<dbReference type="STRING" id="596151.DesfrDRAFT_4035"/>
<reference evidence="2 3" key="1">
    <citation type="submission" date="2010-08" db="EMBL/GenBank/DDBJ databases">
        <title>The draft genome of Desulfovibrio fructosovorans JJ.</title>
        <authorList>
            <consortium name="US DOE Joint Genome Institute (JGI-PGF)"/>
            <person name="Lucas S."/>
            <person name="Copeland A."/>
            <person name="Lapidus A."/>
            <person name="Cheng J.-F."/>
            <person name="Bruce D."/>
            <person name="Goodwin L."/>
            <person name="Pitluck S."/>
            <person name="Land M.L."/>
            <person name="Hauser L."/>
            <person name="Chang Y.-J."/>
            <person name="Jeffries C."/>
            <person name="Wall J.D."/>
            <person name="Stahl D.A."/>
            <person name="Arkin A.P."/>
            <person name="Dehal P."/>
            <person name="Stolyar S.M."/>
            <person name="Hazen T.C."/>
            <person name="Woyke T.J."/>
        </authorList>
    </citation>
    <scope>NUCLEOTIDE SEQUENCE [LARGE SCALE GENOMIC DNA]</scope>
    <source>
        <strain evidence="2 3">JJ</strain>
    </source>
</reference>
<accession>E1K2D5</accession>
<dbReference type="AlphaFoldDB" id="E1K2D5"/>
<evidence type="ECO:0000313" key="3">
    <source>
        <dbReference type="Proteomes" id="UP000006250"/>
    </source>
</evidence>
<name>E1K2D5_SOLFR</name>
<keyword evidence="3" id="KW-1185">Reference proteome</keyword>
<dbReference type="RefSeq" id="WP_005997010.1">
    <property type="nucleotide sequence ID" value="NZ_AECZ01000055.1"/>
</dbReference>
<evidence type="ECO:0000259" key="1">
    <source>
        <dbReference type="Pfam" id="PF18735"/>
    </source>
</evidence>
<feature type="domain" description="RiboL-PSP-HEPN" evidence="1">
    <location>
        <begin position="34"/>
        <end position="231"/>
    </location>
</feature>
<dbReference type="Proteomes" id="UP000006250">
    <property type="component" value="Unassembled WGS sequence"/>
</dbReference>
<dbReference type="Pfam" id="PF18735">
    <property type="entry name" value="HEPN_RiboL-PSP"/>
    <property type="match status" value="1"/>
</dbReference>